<keyword evidence="2" id="KW-1185">Reference proteome</keyword>
<protein>
    <submittedName>
        <fullName evidence="1">Uncharacterized protein</fullName>
    </submittedName>
</protein>
<accession>A0ABU0LU71</accession>
<evidence type="ECO:0000313" key="1">
    <source>
        <dbReference type="EMBL" id="MDQ0512246.1"/>
    </source>
</evidence>
<reference evidence="1 2" key="1">
    <citation type="submission" date="2023-07" db="EMBL/GenBank/DDBJ databases">
        <title>Genomic Encyclopedia of Type Strains, Phase IV (KMG-IV): sequencing the most valuable type-strain genomes for metagenomic binning, comparative biology and taxonomic classification.</title>
        <authorList>
            <person name="Goeker M."/>
        </authorList>
    </citation>
    <scope>NUCLEOTIDE SEQUENCE [LARGE SCALE GENOMIC DNA]</scope>
    <source>
        <strain evidence="1 2">DSM 15561</strain>
    </source>
</reference>
<dbReference type="RefSeq" id="WP_306890929.1">
    <property type="nucleotide sequence ID" value="NZ_JAUSVR010000011.1"/>
</dbReference>
<dbReference type="Proteomes" id="UP001235094">
    <property type="component" value="Unassembled WGS sequence"/>
</dbReference>
<comment type="caution">
    <text evidence="1">The sequence shown here is derived from an EMBL/GenBank/DDBJ whole genome shotgun (WGS) entry which is preliminary data.</text>
</comment>
<name>A0ABU0LU71_9HYPH</name>
<gene>
    <name evidence="1" type="ORF">QOZ99_003148</name>
</gene>
<organism evidence="1 2">
    <name type="scientific">Ancylobacter amanitiformis</name>
    <dbReference type="NCBI Taxonomy" id="217069"/>
    <lineage>
        <taxon>Bacteria</taxon>
        <taxon>Pseudomonadati</taxon>
        <taxon>Pseudomonadota</taxon>
        <taxon>Alphaproteobacteria</taxon>
        <taxon>Hyphomicrobiales</taxon>
        <taxon>Xanthobacteraceae</taxon>
        <taxon>Ancylobacter</taxon>
    </lineage>
</organism>
<sequence>MGIFDEAKQVLLKEAADQLRREEALKASQEQVARAIAGQLVRDLPNLTENKIEVVTQGNLITVTNNGEHIYVCCESSDEFRLKVDSGRGILKELSGSSVEIIYSKQQMARAVVTWIQRSAD</sequence>
<proteinExistence type="predicted"/>
<dbReference type="EMBL" id="JAUSVR010000011">
    <property type="protein sequence ID" value="MDQ0512246.1"/>
    <property type="molecule type" value="Genomic_DNA"/>
</dbReference>
<evidence type="ECO:0000313" key="2">
    <source>
        <dbReference type="Proteomes" id="UP001235094"/>
    </source>
</evidence>